<dbReference type="AlphaFoldDB" id="A0A1D2J423"/>
<dbReference type="Proteomes" id="UP000242814">
    <property type="component" value="Unassembled WGS sequence"/>
</dbReference>
<feature type="compositionally biased region" description="Basic and acidic residues" evidence="1">
    <location>
        <begin position="319"/>
        <end position="344"/>
    </location>
</feature>
<gene>
    <name evidence="3" type="ORF">ACO22_07645</name>
</gene>
<feature type="compositionally biased region" description="Low complexity" evidence="1">
    <location>
        <begin position="18"/>
        <end position="28"/>
    </location>
</feature>
<protein>
    <recommendedName>
        <fullName evidence="2">GDS1 winged helix domain-containing protein</fullName>
    </recommendedName>
</protein>
<dbReference type="InterPro" id="IPR057511">
    <property type="entry name" value="WH_GDS1"/>
</dbReference>
<name>A0A1D2J423_PARBR</name>
<evidence type="ECO:0000259" key="2">
    <source>
        <dbReference type="Pfam" id="PF25318"/>
    </source>
</evidence>
<feature type="region of interest" description="Disordered" evidence="1">
    <location>
        <begin position="1"/>
        <end position="106"/>
    </location>
</feature>
<feature type="region of interest" description="Disordered" evidence="1">
    <location>
        <begin position="407"/>
        <end position="426"/>
    </location>
</feature>
<sequence>MPYNTRRKSLSLPSLGIQLPSSSRSQRSPTHKTTSALETQQPPSKKVKRSHDSVFRSPLSVSSESPESTSQKDEVDGSRPKSQRGAGTFEHTPPPSPEDSGIAPKIDTEGINDDIVVSVIEQLEKTGNRPHLIKELATVLSTTNDTVANSANAAALLSSRLSLYLKRSWTALSPCPVAKELIPVHPRKVFYYLTTSPHQALPETSDDIFSPTMGSKRITPSISDPSINSDDADEDLARERARLSPSPEVDLSAPEFGDDENVDLDDHAAPGGPHTSTANYGVRSSLPNLHNQRVTYNSRSISPPLEGDEKEFTQTASSVRERTSSEEEAAKRRQDLEKDEKPQDDPVNGNESSVGSSDVEMDQSTSSHGESNRQDSDYVDYFASHLLQNPGHDQDLDNATATALFGASPSPSVSSEMSTFTSTTNATSHAEAEADLNMDTKRVVNDISVGLLKGENDVTATIGRGISATRIAVNSAGLAAGSKRSIAILEADEVNAALVAYANGMDGDIKTSFDMADGSTDETANDKSGLSIVDPFAGFKSVMDLGIEMGSGLGLESWTDLQSPETVEVDELDEIFANV</sequence>
<feature type="compositionally biased region" description="Polar residues" evidence="1">
    <location>
        <begin position="285"/>
        <end position="301"/>
    </location>
</feature>
<proteinExistence type="predicted"/>
<feature type="region of interest" description="Disordered" evidence="1">
    <location>
        <begin position="201"/>
        <end position="375"/>
    </location>
</feature>
<feature type="compositionally biased region" description="Basic and acidic residues" evidence="1">
    <location>
        <begin position="70"/>
        <end position="79"/>
    </location>
</feature>
<evidence type="ECO:0000313" key="4">
    <source>
        <dbReference type="Proteomes" id="UP000242814"/>
    </source>
</evidence>
<comment type="caution">
    <text evidence="3">The sequence shown here is derived from an EMBL/GenBank/DDBJ whole genome shotgun (WGS) entry which is preliminary data.</text>
</comment>
<dbReference type="VEuPathDB" id="FungiDB:PABG_02184"/>
<feature type="compositionally biased region" description="Polar residues" evidence="1">
    <location>
        <begin position="31"/>
        <end position="43"/>
    </location>
</feature>
<organism evidence="3 4">
    <name type="scientific">Paracoccidioides brasiliensis</name>
    <dbReference type="NCBI Taxonomy" id="121759"/>
    <lineage>
        <taxon>Eukaryota</taxon>
        <taxon>Fungi</taxon>
        <taxon>Dikarya</taxon>
        <taxon>Ascomycota</taxon>
        <taxon>Pezizomycotina</taxon>
        <taxon>Eurotiomycetes</taxon>
        <taxon>Eurotiomycetidae</taxon>
        <taxon>Onygenales</taxon>
        <taxon>Ajellomycetaceae</taxon>
        <taxon>Paracoccidioides</taxon>
    </lineage>
</organism>
<dbReference type="VEuPathDB" id="FungiDB:PADG_00583"/>
<evidence type="ECO:0000256" key="1">
    <source>
        <dbReference type="SAM" id="MobiDB-lite"/>
    </source>
</evidence>
<feature type="compositionally biased region" description="Low complexity" evidence="1">
    <location>
        <begin position="408"/>
        <end position="424"/>
    </location>
</feature>
<dbReference type="EMBL" id="LZYO01000601">
    <property type="protein sequence ID" value="ODH13058.1"/>
    <property type="molecule type" value="Genomic_DNA"/>
</dbReference>
<feature type="compositionally biased region" description="Low complexity" evidence="1">
    <location>
        <begin position="220"/>
        <end position="229"/>
    </location>
</feature>
<feature type="domain" description="GDS1 winged helix" evidence="2">
    <location>
        <begin position="106"/>
        <end position="199"/>
    </location>
</feature>
<accession>A0A1D2J423</accession>
<feature type="compositionally biased region" description="Polar residues" evidence="1">
    <location>
        <begin position="349"/>
        <end position="369"/>
    </location>
</feature>
<evidence type="ECO:0000313" key="3">
    <source>
        <dbReference type="EMBL" id="ODH13058.1"/>
    </source>
</evidence>
<reference evidence="3 4" key="1">
    <citation type="submission" date="2016-06" db="EMBL/GenBank/DDBJ databases">
        <authorList>
            <person name="Kjaerup R.B."/>
            <person name="Dalgaard T.S."/>
            <person name="Juul-Madsen H.R."/>
        </authorList>
    </citation>
    <scope>NUCLEOTIDE SEQUENCE [LARGE SCALE GENOMIC DNA]</scope>
    <source>
        <strain evidence="3 4">Pb300</strain>
    </source>
</reference>
<feature type="compositionally biased region" description="Low complexity" evidence="1">
    <location>
        <begin position="55"/>
        <end position="69"/>
    </location>
</feature>
<dbReference type="Pfam" id="PF25318">
    <property type="entry name" value="WHD_GDS1"/>
    <property type="match status" value="1"/>
</dbReference>